<feature type="transmembrane region" description="Helical" evidence="7">
    <location>
        <begin position="178"/>
        <end position="197"/>
    </location>
</feature>
<keyword evidence="3" id="KW-1003">Cell membrane</keyword>
<keyword evidence="10" id="KW-1185">Reference proteome</keyword>
<feature type="transmembrane region" description="Helical" evidence="7">
    <location>
        <begin position="123"/>
        <end position="143"/>
    </location>
</feature>
<dbReference type="PANTHER" id="PTHR32322">
    <property type="entry name" value="INNER MEMBRANE TRANSPORTER"/>
    <property type="match status" value="1"/>
</dbReference>
<feature type="transmembrane region" description="Helical" evidence="7">
    <location>
        <begin position="209"/>
        <end position="235"/>
    </location>
</feature>
<feature type="transmembrane region" description="Helical" evidence="7">
    <location>
        <begin position="247"/>
        <end position="267"/>
    </location>
</feature>
<dbReference type="Pfam" id="PF00892">
    <property type="entry name" value="EamA"/>
    <property type="match status" value="2"/>
</dbReference>
<feature type="transmembrane region" description="Helical" evidence="7">
    <location>
        <begin position="306"/>
        <end position="323"/>
    </location>
</feature>
<evidence type="ECO:0000313" key="9">
    <source>
        <dbReference type="EMBL" id="GAA1930541.1"/>
    </source>
</evidence>
<dbReference type="InterPro" id="IPR050638">
    <property type="entry name" value="AA-Vitamin_Transporters"/>
</dbReference>
<name>A0ABP5B4H2_9ACTN</name>
<evidence type="ECO:0000256" key="2">
    <source>
        <dbReference type="ARBA" id="ARBA00007362"/>
    </source>
</evidence>
<protein>
    <submittedName>
        <fullName evidence="9">EamA family transporter</fullName>
    </submittedName>
</protein>
<dbReference type="InterPro" id="IPR037185">
    <property type="entry name" value="EmrE-like"/>
</dbReference>
<sequence length="356" mass="35640">MGEVHVDTLRDADLVSGAMSSMTPDVRRSGVASGLAFALVSATVFGLAGPLARGLLDNGWSAGAAVLARIGIAAVVLAPAAIWVLRGRWALLGANLGVVTVYGLVAVAGIQLAFFYAVTYLEVGVALLIEYTAPVAVVTWMWLRHGQRPGRLTLAGALVAALGLVLVLDVVSGASLDAVGVAWALAAMVGLAVYFVLSASQDNGLPPIVLAEGGLVVGTVVMALAGVVGLVPMTASTAPATYQDVAVPWWLATLGLGVLCAAVAYATGIAAGRRLGSRLASFVGLSEVLAALVFSVLLLAELPGPWQLLGGVLVLAGVLLVRAGEPDPDADLPAAAHLGAADAAVGPEAGVAGSRP</sequence>
<evidence type="ECO:0000256" key="7">
    <source>
        <dbReference type="SAM" id="Phobius"/>
    </source>
</evidence>
<dbReference type="SUPFAM" id="SSF103481">
    <property type="entry name" value="Multidrug resistance efflux transporter EmrE"/>
    <property type="match status" value="2"/>
</dbReference>
<evidence type="ECO:0000256" key="6">
    <source>
        <dbReference type="ARBA" id="ARBA00023136"/>
    </source>
</evidence>
<evidence type="ECO:0000256" key="1">
    <source>
        <dbReference type="ARBA" id="ARBA00004651"/>
    </source>
</evidence>
<evidence type="ECO:0000256" key="5">
    <source>
        <dbReference type="ARBA" id="ARBA00022989"/>
    </source>
</evidence>
<dbReference type="Proteomes" id="UP001501612">
    <property type="component" value="Unassembled WGS sequence"/>
</dbReference>
<evidence type="ECO:0000313" key="10">
    <source>
        <dbReference type="Proteomes" id="UP001501612"/>
    </source>
</evidence>
<dbReference type="PANTHER" id="PTHR32322:SF18">
    <property type="entry name" value="S-ADENOSYLMETHIONINE_S-ADENOSYLHOMOCYSTEINE TRANSPORTER"/>
    <property type="match status" value="1"/>
</dbReference>
<proteinExistence type="inferred from homology"/>
<feature type="transmembrane region" description="Helical" evidence="7">
    <location>
        <begin position="279"/>
        <end position="300"/>
    </location>
</feature>
<feature type="domain" description="EamA" evidence="8">
    <location>
        <begin position="33"/>
        <end position="168"/>
    </location>
</feature>
<feature type="transmembrane region" description="Helical" evidence="7">
    <location>
        <begin position="92"/>
        <end position="117"/>
    </location>
</feature>
<dbReference type="InterPro" id="IPR000620">
    <property type="entry name" value="EamA_dom"/>
</dbReference>
<feature type="transmembrane region" description="Helical" evidence="7">
    <location>
        <begin position="152"/>
        <end position="172"/>
    </location>
</feature>
<keyword evidence="5 7" id="KW-1133">Transmembrane helix</keyword>
<keyword evidence="6 7" id="KW-0472">Membrane</keyword>
<reference evidence="10" key="1">
    <citation type="journal article" date="2019" name="Int. J. Syst. Evol. Microbiol.">
        <title>The Global Catalogue of Microorganisms (GCM) 10K type strain sequencing project: providing services to taxonomists for standard genome sequencing and annotation.</title>
        <authorList>
            <consortium name="The Broad Institute Genomics Platform"/>
            <consortium name="The Broad Institute Genome Sequencing Center for Infectious Disease"/>
            <person name="Wu L."/>
            <person name="Ma J."/>
        </authorList>
    </citation>
    <scope>NUCLEOTIDE SEQUENCE [LARGE SCALE GENOMIC DNA]</scope>
    <source>
        <strain evidence="10">JCM 14046</strain>
    </source>
</reference>
<evidence type="ECO:0000259" key="8">
    <source>
        <dbReference type="Pfam" id="PF00892"/>
    </source>
</evidence>
<feature type="transmembrane region" description="Helical" evidence="7">
    <location>
        <begin position="60"/>
        <end position="85"/>
    </location>
</feature>
<keyword evidence="4 7" id="KW-0812">Transmembrane</keyword>
<feature type="domain" description="EamA" evidence="8">
    <location>
        <begin position="180"/>
        <end position="321"/>
    </location>
</feature>
<accession>A0ABP5B4H2</accession>
<evidence type="ECO:0000256" key="4">
    <source>
        <dbReference type="ARBA" id="ARBA00022692"/>
    </source>
</evidence>
<organism evidence="9 10">
    <name type="scientific">Nocardioides lentus</name>
    <dbReference type="NCBI Taxonomy" id="338077"/>
    <lineage>
        <taxon>Bacteria</taxon>
        <taxon>Bacillati</taxon>
        <taxon>Actinomycetota</taxon>
        <taxon>Actinomycetes</taxon>
        <taxon>Propionibacteriales</taxon>
        <taxon>Nocardioidaceae</taxon>
        <taxon>Nocardioides</taxon>
    </lineage>
</organism>
<comment type="similarity">
    <text evidence="2">Belongs to the EamA transporter family.</text>
</comment>
<comment type="caution">
    <text evidence="9">The sequence shown here is derived from an EMBL/GenBank/DDBJ whole genome shotgun (WGS) entry which is preliminary data.</text>
</comment>
<comment type="subcellular location">
    <subcellularLocation>
        <location evidence="1">Cell membrane</location>
        <topology evidence="1">Multi-pass membrane protein</topology>
    </subcellularLocation>
</comment>
<gene>
    <name evidence="9" type="ORF">GCM10009737_35620</name>
</gene>
<evidence type="ECO:0000256" key="3">
    <source>
        <dbReference type="ARBA" id="ARBA00022475"/>
    </source>
</evidence>
<feature type="transmembrane region" description="Helical" evidence="7">
    <location>
        <begin position="29"/>
        <end position="48"/>
    </location>
</feature>
<dbReference type="EMBL" id="BAAAMY010000014">
    <property type="protein sequence ID" value="GAA1930541.1"/>
    <property type="molecule type" value="Genomic_DNA"/>
</dbReference>